<dbReference type="EMBL" id="JABMCH010000050">
    <property type="protein sequence ID" value="NUU46024.1"/>
    <property type="molecule type" value="Genomic_DNA"/>
</dbReference>
<protein>
    <submittedName>
        <fullName evidence="1">Uncharacterized protein</fullName>
    </submittedName>
</protein>
<gene>
    <name evidence="1" type="ORF">HP438_03410</name>
</gene>
<evidence type="ECO:0000313" key="2">
    <source>
        <dbReference type="Proteomes" id="UP000536441"/>
    </source>
</evidence>
<dbReference type="RefSeq" id="WP_175310801.1">
    <property type="nucleotide sequence ID" value="NZ_CBCRYR010000041.1"/>
</dbReference>
<proteinExistence type="predicted"/>
<dbReference type="AlphaFoldDB" id="A0A7Y6EEA8"/>
<name>A0A7Y6EEA8_9SPHN</name>
<evidence type="ECO:0000313" key="1">
    <source>
        <dbReference type="EMBL" id="NUU46024.1"/>
    </source>
</evidence>
<dbReference type="Proteomes" id="UP000536441">
    <property type="component" value="Unassembled WGS sequence"/>
</dbReference>
<organism evidence="1 2">
    <name type="scientific">Sphingomonas zeae</name>
    <dbReference type="NCBI Taxonomy" id="1646122"/>
    <lineage>
        <taxon>Bacteria</taxon>
        <taxon>Pseudomonadati</taxon>
        <taxon>Pseudomonadota</taxon>
        <taxon>Alphaproteobacteria</taxon>
        <taxon>Sphingomonadales</taxon>
        <taxon>Sphingomonadaceae</taxon>
        <taxon>Sphingomonas</taxon>
    </lineage>
</organism>
<accession>A0A7Y6EEA8</accession>
<reference evidence="1 2" key="1">
    <citation type="submission" date="2020-05" db="EMBL/GenBank/DDBJ databases">
        <title>Genome Sequencing of Type Strains.</title>
        <authorList>
            <person name="Lemaire J.F."/>
            <person name="Inderbitzin P."/>
            <person name="Gregorio O.A."/>
            <person name="Collins S.B."/>
            <person name="Wespe N."/>
            <person name="Knight-Connoni V."/>
        </authorList>
    </citation>
    <scope>NUCLEOTIDE SEQUENCE [LARGE SCALE GENOMIC DNA]</scope>
    <source>
        <strain evidence="1 2">DSM 100049</strain>
    </source>
</reference>
<sequence length="60" mass="6742">MTDNPLIEAVAVRMHGMVDDRQWHDPRVDMLTRGEWSGHATAALRAIEDAGWKVVKVSDV</sequence>
<comment type="caution">
    <text evidence="1">The sequence shown here is derived from an EMBL/GenBank/DDBJ whole genome shotgun (WGS) entry which is preliminary data.</text>
</comment>
<keyword evidence="2" id="KW-1185">Reference proteome</keyword>